<proteinExistence type="predicted"/>
<sequence length="375" mass="38805">GALTTLDVGGNLYVGGGYLGAQGTVTATGLTTLDVGGTIDVGSGYTSTGTLDLGTSATPITAQHLKVANGGGTGNLIGAGNITVSGVSANFIVADGLNGYATTGTITFGDGVNPYTATLAVLPPSGTGTFGVGIDKGLNATITTGTLANLATDSTLTLGTAAGKVDVKVAYNYDNNNGGGVQGTVDLSTGTLNAVNVANLFVGYDQRERTGRHVVRGRLARRLGDHRLGLFLGVFLVGDRALRRIGKDIVERVLGDRQEGHGQILGHLGTIEDLLRHPEGKRGDTRCDRQRQGFIAIGVARLGPPLHFVLAVAHHDDRHVAPGSVDGLRLRTRLHVDTHQEVDATTCALLRRDVGDVERVGREGVVVRQAEDVPN</sequence>
<feature type="non-terminal residue" evidence="1">
    <location>
        <position position="375"/>
    </location>
</feature>
<protein>
    <submittedName>
        <fullName evidence="1">Uncharacterized protein</fullName>
    </submittedName>
</protein>
<evidence type="ECO:0000313" key="1">
    <source>
        <dbReference type="EMBL" id="KKK67626.1"/>
    </source>
</evidence>
<organism evidence="1">
    <name type="scientific">marine sediment metagenome</name>
    <dbReference type="NCBI Taxonomy" id="412755"/>
    <lineage>
        <taxon>unclassified sequences</taxon>
        <taxon>metagenomes</taxon>
        <taxon>ecological metagenomes</taxon>
    </lineage>
</organism>
<dbReference type="EMBL" id="LAZR01059518">
    <property type="protein sequence ID" value="KKK67626.1"/>
    <property type="molecule type" value="Genomic_DNA"/>
</dbReference>
<accession>A0A0F9A635</accession>
<name>A0A0F9A635_9ZZZZ</name>
<gene>
    <name evidence="1" type="ORF">LCGC14_2952190</name>
</gene>
<reference evidence="1" key="1">
    <citation type="journal article" date="2015" name="Nature">
        <title>Complex archaea that bridge the gap between prokaryotes and eukaryotes.</title>
        <authorList>
            <person name="Spang A."/>
            <person name="Saw J.H."/>
            <person name="Jorgensen S.L."/>
            <person name="Zaremba-Niedzwiedzka K."/>
            <person name="Martijn J."/>
            <person name="Lind A.E."/>
            <person name="van Eijk R."/>
            <person name="Schleper C."/>
            <person name="Guy L."/>
            <person name="Ettema T.J."/>
        </authorList>
    </citation>
    <scope>NUCLEOTIDE SEQUENCE</scope>
</reference>
<comment type="caution">
    <text evidence="1">The sequence shown here is derived from an EMBL/GenBank/DDBJ whole genome shotgun (WGS) entry which is preliminary data.</text>
</comment>
<feature type="non-terminal residue" evidence="1">
    <location>
        <position position="1"/>
    </location>
</feature>
<dbReference type="AlphaFoldDB" id="A0A0F9A635"/>